<evidence type="ECO:0000313" key="3">
    <source>
        <dbReference type="EMBL" id="PSK39691.1"/>
    </source>
</evidence>
<dbReference type="GeneID" id="36564883"/>
<evidence type="ECO:0000313" key="4">
    <source>
        <dbReference type="Proteomes" id="UP000241107"/>
    </source>
</evidence>
<feature type="domain" description="Thioredoxin" evidence="2">
    <location>
        <begin position="1"/>
        <end position="112"/>
    </location>
</feature>
<protein>
    <recommendedName>
        <fullName evidence="2">Thioredoxin domain-containing protein</fullName>
    </recommendedName>
</protein>
<name>A0A2P7YUR0_9ASCO</name>
<organism evidence="3 4">
    <name type="scientific">Candidozyma pseudohaemuli</name>
    <dbReference type="NCBI Taxonomy" id="418784"/>
    <lineage>
        <taxon>Eukaryota</taxon>
        <taxon>Fungi</taxon>
        <taxon>Dikarya</taxon>
        <taxon>Ascomycota</taxon>
        <taxon>Saccharomycotina</taxon>
        <taxon>Pichiomycetes</taxon>
        <taxon>Metschnikowiaceae</taxon>
        <taxon>Candidozyma</taxon>
    </lineage>
</organism>
<keyword evidence="4" id="KW-1185">Reference proteome</keyword>
<keyword evidence="1" id="KW-1015">Disulfide bond</keyword>
<accession>A0A2P7YUR0</accession>
<reference evidence="3 4" key="1">
    <citation type="submission" date="2018-03" db="EMBL/GenBank/DDBJ databases">
        <title>Candida pseudohaemulonii genome assembly and annotation.</title>
        <authorList>
            <person name="Munoz J.F."/>
            <person name="Gade L.G."/>
            <person name="Chow N.A."/>
            <person name="Litvintseva A.P."/>
            <person name="Loparev V.N."/>
            <person name="Cuomo C.A."/>
        </authorList>
    </citation>
    <scope>NUCLEOTIDE SEQUENCE [LARGE SCALE GENOMIC DNA]</scope>
    <source>
        <strain evidence="3 4">B12108</strain>
    </source>
</reference>
<sequence>MTVEYFEDREAYHKIIAQLSEALTFVEFSATWCPPCRAVAPYYDKFSDEYPKARFYKIQGTDEEDEEKDKVNKEANVYSIPTFVSFRNGKELNRIPTGNAHVLQEYIEKNYKAFA</sequence>
<dbReference type="STRING" id="418784.A0A2P7YUR0"/>
<evidence type="ECO:0000256" key="1">
    <source>
        <dbReference type="ARBA" id="ARBA00023157"/>
    </source>
</evidence>
<dbReference type="Gene3D" id="3.40.30.10">
    <property type="entry name" value="Glutaredoxin"/>
    <property type="match status" value="1"/>
</dbReference>
<gene>
    <name evidence="3" type="ORF">C7M61_001493</name>
</gene>
<dbReference type="PRINTS" id="PR00421">
    <property type="entry name" value="THIOREDOXIN"/>
</dbReference>
<proteinExistence type="predicted"/>
<dbReference type="PROSITE" id="PS51352">
    <property type="entry name" value="THIOREDOXIN_2"/>
    <property type="match status" value="1"/>
</dbReference>
<dbReference type="CDD" id="cd02947">
    <property type="entry name" value="TRX_family"/>
    <property type="match status" value="1"/>
</dbReference>
<dbReference type="AlphaFoldDB" id="A0A2P7YUR0"/>
<dbReference type="InterPro" id="IPR017937">
    <property type="entry name" value="Thioredoxin_CS"/>
</dbReference>
<dbReference type="PANTHER" id="PTHR46115">
    <property type="entry name" value="THIOREDOXIN-LIKE PROTEIN 1"/>
    <property type="match status" value="1"/>
</dbReference>
<dbReference type="OrthoDB" id="19690at2759"/>
<dbReference type="VEuPathDB" id="FungiDB:C7M61_001493"/>
<dbReference type="RefSeq" id="XP_024714781.1">
    <property type="nucleotide sequence ID" value="XM_024856901.1"/>
</dbReference>
<dbReference type="Proteomes" id="UP000241107">
    <property type="component" value="Unassembled WGS sequence"/>
</dbReference>
<dbReference type="SUPFAM" id="SSF52833">
    <property type="entry name" value="Thioredoxin-like"/>
    <property type="match status" value="1"/>
</dbReference>
<dbReference type="PROSITE" id="PS00194">
    <property type="entry name" value="THIOREDOXIN_1"/>
    <property type="match status" value="1"/>
</dbReference>
<dbReference type="Pfam" id="PF00085">
    <property type="entry name" value="Thioredoxin"/>
    <property type="match status" value="1"/>
</dbReference>
<evidence type="ECO:0000259" key="2">
    <source>
        <dbReference type="PROSITE" id="PS51352"/>
    </source>
</evidence>
<dbReference type="InterPro" id="IPR036249">
    <property type="entry name" value="Thioredoxin-like_sf"/>
</dbReference>
<dbReference type="InterPro" id="IPR013766">
    <property type="entry name" value="Thioredoxin_domain"/>
</dbReference>
<comment type="caution">
    <text evidence="3">The sequence shown here is derived from an EMBL/GenBank/DDBJ whole genome shotgun (WGS) entry which is preliminary data.</text>
</comment>
<dbReference type="EMBL" id="PYFQ01000002">
    <property type="protein sequence ID" value="PSK39691.1"/>
    <property type="molecule type" value="Genomic_DNA"/>
</dbReference>